<proteinExistence type="predicted"/>
<accession>A0ABX8BY16</accession>
<dbReference type="Proteomes" id="UP000678016">
    <property type="component" value="Chromosome"/>
</dbReference>
<sequence>MTVDGTAERGRVAERIRPEVAVLVGRRIRSLRSEAGLSVTALVGLLPDPSPDGIEVWSTPNGSWAYLLKATGTPQVSVELWKWRIAGDDGHRAAPAAGAPDSMAHVLRGRLRVRSASCGW</sequence>
<name>A0ABX8BY16_9ACTN</name>
<gene>
    <name evidence="1" type="ORF">KGD83_17175</name>
</gene>
<evidence type="ECO:0000313" key="1">
    <source>
        <dbReference type="EMBL" id="QUX27075.1"/>
    </source>
</evidence>
<protein>
    <recommendedName>
        <fullName evidence="3">XRE family transcriptional regulator</fullName>
    </recommendedName>
</protein>
<organism evidence="1 2">
    <name type="scientific">Nocardiopsis akebiae</name>
    <dbReference type="NCBI Taxonomy" id="2831968"/>
    <lineage>
        <taxon>Bacteria</taxon>
        <taxon>Bacillati</taxon>
        <taxon>Actinomycetota</taxon>
        <taxon>Actinomycetes</taxon>
        <taxon>Streptosporangiales</taxon>
        <taxon>Nocardiopsidaceae</taxon>
        <taxon>Nocardiopsis</taxon>
    </lineage>
</organism>
<reference evidence="2" key="1">
    <citation type="submission" date="2021-05" db="EMBL/GenBank/DDBJ databases">
        <title>Direct Submission.</title>
        <authorList>
            <person name="Li K."/>
            <person name="Gao J."/>
        </authorList>
    </citation>
    <scope>NUCLEOTIDE SEQUENCE [LARGE SCALE GENOMIC DNA]</scope>
    <source>
        <strain evidence="2">HDS12</strain>
    </source>
</reference>
<dbReference type="EMBL" id="CP074132">
    <property type="protein sequence ID" value="QUX27075.1"/>
    <property type="molecule type" value="Genomic_DNA"/>
</dbReference>
<evidence type="ECO:0000313" key="2">
    <source>
        <dbReference type="Proteomes" id="UP000678016"/>
    </source>
</evidence>
<evidence type="ECO:0008006" key="3">
    <source>
        <dbReference type="Google" id="ProtNLM"/>
    </source>
</evidence>
<keyword evidence="2" id="KW-1185">Reference proteome</keyword>
<dbReference type="RefSeq" id="WP_212640161.1">
    <property type="nucleotide sequence ID" value="NZ_CP074132.1"/>
</dbReference>